<sequence length="94" mass="10738">MCASPDNNKLLSEDVKYLGVGGHLFAIAAQKSLEYGFGGFMYGFAANQNLLQHYVEVFNGEIIAMLHPYQFAIDEENAKRIMEMYDYDWTDDEI</sequence>
<name>A0ABS3ZFS7_9FIRM</name>
<evidence type="ECO:0000313" key="1">
    <source>
        <dbReference type="EMBL" id="MBP0056162.1"/>
    </source>
</evidence>
<accession>A0ABS3ZFS7</accession>
<keyword evidence="2" id="KW-1185">Reference proteome</keyword>
<organism evidence="1 2">
    <name type="scientific">Anaerobutyricum soehngenii</name>
    <dbReference type="NCBI Taxonomy" id="105843"/>
    <lineage>
        <taxon>Bacteria</taxon>
        <taxon>Bacillati</taxon>
        <taxon>Bacillota</taxon>
        <taxon>Clostridia</taxon>
        <taxon>Lachnospirales</taxon>
        <taxon>Lachnospiraceae</taxon>
        <taxon>Anaerobutyricum</taxon>
    </lineage>
</organism>
<protein>
    <submittedName>
        <fullName evidence="1">Uncharacterized protein</fullName>
    </submittedName>
</protein>
<dbReference type="EMBL" id="JAFIQO010000074">
    <property type="protein sequence ID" value="MBP0056162.1"/>
    <property type="molecule type" value="Genomic_DNA"/>
</dbReference>
<reference evidence="1 2" key="1">
    <citation type="submission" date="2021-02" db="EMBL/GenBank/DDBJ databases">
        <title>Lactate utilizing bacteria of the human gut.</title>
        <authorList>
            <person name="Sheridan P.O."/>
        </authorList>
    </citation>
    <scope>NUCLEOTIDE SEQUENCE [LARGE SCALE GENOMIC DNA]</scope>
    <source>
        <strain evidence="1 2">HTF-83D</strain>
    </source>
</reference>
<dbReference type="Proteomes" id="UP001315001">
    <property type="component" value="Unassembled WGS sequence"/>
</dbReference>
<gene>
    <name evidence="1" type="ORF">JYQ75_01840</name>
</gene>
<comment type="caution">
    <text evidence="1">The sequence shown here is derived from an EMBL/GenBank/DDBJ whole genome shotgun (WGS) entry which is preliminary data.</text>
</comment>
<proteinExistence type="predicted"/>
<evidence type="ECO:0000313" key="2">
    <source>
        <dbReference type="Proteomes" id="UP001315001"/>
    </source>
</evidence>